<dbReference type="PANTHER" id="PTHR30624:SF0">
    <property type="entry name" value="METALLOPROTEASE SLR0863"/>
    <property type="match status" value="1"/>
</dbReference>
<dbReference type="EMBL" id="MNUO01000113">
    <property type="protein sequence ID" value="OIN96084.1"/>
    <property type="molecule type" value="Genomic_DNA"/>
</dbReference>
<gene>
    <name evidence="3" type="ORF">AUJ66_07425</name>
</gene>
<evidence type="ECO:0000256" key="1">
    <source>
        <dbReference type="ARBA" id="ARBA00005836"/>
    </source>
</evidence>
<dbReference type="GO" id="GO:0006508">
    <property type="term" value="P:proteolysis"/>
    <property type="evidence" value="ECO:0007669"/>
    <property type="project" value="InterPro"/>
</dbReference>
<dbReference type="PANTHER" id="PTHR30624">
    <property type="entry name" value="UNCHARACTERIZED PROTEIN TLDD AND PMBA"/>
    <property type="match status" value="1"/>
</dbReference>
<dbReference type="Proteomes" id="UP000182278">
    <property type="component" value="Unassembled WGS sequence"/>
</dbReference>
<dbReference type="InterPro" id="IPR036059">
    <property type="entry name" value="TldD/PmbA_sf"/>
</dbReference>
<dbReference type="GO" id="GO:0008237">
    <property type="term" value="F:metallopeptidase activity"/>
    <property type="evidence" value="ECO:0007669"/>
    <property type="project" value="InterPro"/>
</dbReference>
<proteinExistence type="inferred from homology"/>
<organism evidence="3 4">
    <name type="scientific">Candidatus Desantisbacteria bacterium CG1_02_38_46</name>
    <dbReference type="NCBI Taxonomy" id="1817893"/>
    <lineage>
        <taxon>Bacteria</taxon>
        <taxon>Candidatus Desantisiibacteriota</taxon>
    </lineage>
</organism>
<dbReference type="AlphaFoldDB" id="A0A1J4SBN8"/>
<evidence type="ECO:0000313" key="4">
    <source>
        <dbReference type="Proteomes" id="UP000182278"/>
    </source>
</evidence>
<dbReference type="InterPro" id="IPR051463">
    <property type="entry name" value="Peptidase_U62_metallo"/>
</dbReference>
<evidence type="ECO:0000313" key="3">
    <source>
        <dbReference type="EMBL" id="OIN96084.1"/>
    </source>
</evidence>
<dbReference type="GO" id="GO:0005829">
    <property type="term" value="C:cytosol"/>
    <property type="evidence" value="ECO:0007669"/>
    <property type="project" value="TreeGrafter"/>
</dbReference>
<protein>
    <recommendedName>
        <fullName evidence="2">Metalloprotease TldD/E C-terminal domain-containing protein</fullName>
    </recommendedName>
</protein>
<accession>A0A1J4SBN8</accession>
<name>A0A1J4SBN8_9BACT</name>
<comment type="caution">
    <text evidence="3">The sequence shown here is derived from an EMBL/GenBank/DDBJ whole genome shotgun (WGS) entry which is preliminary data.</text>
</comment>
<dbReference type="InterPro" id="IPR045569">
    <property type="entry name" value="Metalloprtase-TldD/E_C"/>
</dbReference>
<comment type="similarity">
    <text evidence="1">Belongs to the peptidase U62 family.</text>
</comment>
<sequence length="559" mass="63329">MKIKNAGEFLIIGIFIFIILVPGVCIGADLRQSALQAMQTELIRSKNELRYQDFEKPYFIAYRVDADRRYSLRAKHGSLLRSYFWPTRSIYVEVRVGDYKLDSSRGSEDFWDRSWFSTLFPLDDDTAAIRHILWLLTDKGYKKALISYAKKKGERASEMKEEIDDLWPEPPHEFIDPPKELKFDMKFWSERLKRISNLFSKYPAILDSEVSLTFDDFYTIVVNSEGTKVVTEGSRAFFSLSCSGLAKDGMPLDLQRTIVEETPEKFPGESTMKNLVEEVGGKMEMLVNAEVCNPYIGPAIFDPESAGVLFHEAIGHRLEGEGQREEIEGQTFKGKIGERIIPDFLTIIDDPLQKEFNGKFLNGYYKFDDEGVPGEKVALVENGVLKNYLLSRAPVKGFARSNGHGRGSEGFKPAGRMSNLFIKSSKEYELNKLKEMLIEECRKQNKPYGLIIKKMKSGDTQTKKGGYQAFRTTPQEVWLVSVEDGSETLVRGVEMVGTPLITVNKILATGKDYEATNSFCGGRSGWIPVSSISPSILVEQVELQRTEEKKERPPLLPAP</sequence>
<dbReference type="Pfam" id="PF19289">
    <property type="entry name" value="PmbA_TldD_3rd"/>
    <property type="match status" value="1"/>
</dbReference>
<evidence type="ECO:0000259" key="2">
    <source>
        <dbReference type="Pfam" id="PF19289"/>
    </source>
</evidence>
<feature type="domain" description="Metalloprotease TldD/E C-terminal" evidence="2">
    <location>
        <begin position="298"/>
        <end position="543"/>
    </location>
</feature>
<dbReference type="SUPFAM" id="SSF111283">
    <property type="entry name" value="Putative modulator of DNA gyrase, PmbA/TldD"/>
    <property type="match status" value="1"/>
</dbReference>
<reference evidence="3 4" key="1">
    <citation type="journal article" date="2016" name="Environ. Microbiol.">
        <title>Genomic resolution of a cold subsurface aquifer community provides metabolic insights for novel microbes adapted to high CO concentrations.</title>
        <authorList>
            <person name="Probst A.J."/>
            <person name="Castelle C.J."/>
            <person name="Singh A."/>
            <person name="Brown C.T."/>
            <person name="Anantharaman K."/>
            <person name="Sharon I."/>
            <person name="Hug L.A."/>
            <person name="Burstein D."/>
            <person name="Emerson J.B."/>
            <person name="Thomas B.C."/>
            <person name="Banfield J.F."/>
        </authorList>
    </citation>
    <scope>NUCLEOTIDE SEQUENCE [LARGE SCALE GENOMIC DNA]</scope>
    <source>
        <strain evidence="3">CG1_02_38_46</strain>
    </source>
</reference>